<dbReference type="AlphaFoldDB" id="A0A4R6UVL4"/>
<keyword evidence="6 9" id="KW-0456">Lyase</keyword>
<gene>
    <name evidence="9" type="primary">hemH</name>
    <name evidence="11" type="ORF">EV696_101356</name>
</gene>
<dbReference type="GO" id="GO:0005737">
    <property type="term" value="C:cytoplasm"/>
    <property type="evidence" value="ECO:0007669"/>
    <property type="project" value="UniProtKB-SubCell"/>
</dbReference>
<name>A0A4R6UVL4_9GAMM</name>
<dbReference type="GO" id="GO:0006783">
    <property type="term" value="P:heme biosynthetic process"/>
    <property type="evidence" value="ECO:0007669"/>
    <property type="project" value="UniProtKB-UniRule"/>
</dbReference>
<comment type="function">
    <text evidence="9 10">Catalyzes the ferrous insertion into protoporphyrin IX.</text>
</comment>
<comment type="pathway">
    <text evidence="9 10">Porphyrin-containing compound metabolism; protoheme biosynthesis; protoheme from protoporphyrin-IX: step 1/1.</text>
</comment>
<keyword evidence="2 9" id="KW-0963">Cytoplasm</keyword>
<evidence type="ECO:0000256" key="1">
    <source>
        <dbReference type="ARBA" id="ARBA00007718"/>
    </source>
</evidence>
<evidence type="ECO:0000256" key="4">
    <source>
        <dbReference type="ARBA" id="ARBA00023004"/>
    </source>
</evidence>
<dbReference type="Pfam" id="PF00762">
    <property type="entry name" value="Ferrochelatase"/>
    <property type="match status" value="1"/>
</dbReference>
<comment type="caution">
    <text evidence="11">The sequence shown here is derived from an EMBL/GenBank/DDBJ whole genome shotgun (WGS) entry which is preliminary data.</text>
</comment>
<evidence type="ECO:0000256" key="8">
    <source>
        <dbReference type="ARBA" id="ARBA00024536"/>
    </source>
</evidence>
<reference evidence="11 12" key="1">
    <citation type="submission" date="2019-03" db="EMBL/GenBank/DDBJ databases">
        <title>Genomic Encyclopedia of Type Strains, Phase IV (KMG-IV): sequencing the most valuable type-strain genomes for metagenomic binning, comparative biology and taxonomic classification.</title>
        <authorList>
            <person name="Goeker M."/>
        </authorList>
    </citation>
    <scope>NUCLEOTIDE SEQUENCE [LARGE SCALE GENOMIC DNA]</scope>
    <source>
        <strain evidence="11 12">DSM 103792</strain>
    </source>
</reference>
<dbReference type="Proteomes" id="UP000295375">
    <property type="component" value="Unassembled WGS sequence"/>
</dbReference>
<evidence type="ECO:0000256" key="3">
    <source>
        <dbReference type="ARBA" id="ARBA00022723"/>
    </source>
</evidence>
<keyword evidence="3 9" id="KW-0479">Metal-binding</keyword>
<comment type="catalytic activity">
    <reaction evidence="9 10">
        <text>heme b + 2 H(+) = protoporphyrin IX + Fe(2+)</text>
        <dbReference type="Rhea" id="RHEA:22584"/>
        <dbReference type="ChEBI" id="CHEBI:15378"/>
        <dbReference type="ChEBI" id="CHEBI:29033"/>
        <dbReference type="ChEBI" id="CHEBI:57306"/>
        <dbReference type="ChEBI" id="CHEBI:60344"/>
        <dbReference type="EC" id="4.98.1.1"/>
    </reaction>
</comment>
<dbReference type="SUPFAM" id="SSF53800">
    <property type="entry name" value="Chelatase"/>
    <property type="match status" value="1"/>
</dbReference>
<keyword evidence="4 9" id="KW-0408">Iron</keyword>
<keyword evidence="5 9" id="KW-0350">Heme biosynthesis</keyword>
<dbReference type="RefSeq" id="WP_232475434.1">
    <property type="nucleotide sequence ID" value="NZ_CP037953.1"/>
</dbReference>
<organism evidence="11 12">
    <name type="scientific">Permianibacter aggregans</name>
    <dbReference type="NCBI Taxonomy" id="1510150"/>
    <lineage>
        <taxon>Bacteria</taxon>
        <taxon>Pseudomonadati</taxon>
        <taxon>Pseudomonadota</taxon>
        <taxon>Gammaproteobacteria</taxon>
        <taxon>Pseudomonadales</taxon>
        <taxon>Pseudomonadaceae</taxon>
        <taxon>Permianibacter</taxon>
    </lineage>
</organism>
<dbReference type="PANTHER" id="PTHR11108">
    <property type="entry name" value="FERROCHELATASE"/>
    <property type="match status" value="1"/>
</dbReference>
<dbReference type="HAMAP" id="MF_00323">
    <property type="entry name" value="Ferrochelatase"/>
    <property type="match status" value="1"/>
</dbReference>
<dbReference type="NCBIfam" id="TIGR00109">
    <property type="entry name" value="hemH"/>
    <property type="match status" value="1"/>
</dbReference>
<dbReference type="EMBL" id="SNYM01000001">
    <property type="protein sequence ID" value="TDQ51380.1"/>
    <property type="molecule type" value="Genomic_DNA"/>
</dbReference>
<evidence type="ECO:0000256" key="9">
    <source>
        <dbReference type="HAMAP-Rule" id="MF_00323"/>
    </source>
</evidence>
<evidence type="ECO:0000313" key="12">
    <source>
        <dbReference type="Proteomes" id="UP000295375"/>
    </source>
</evidence>
<dbReference type="UniPathway" id="UPA00252">
    <property type="reaction ID" value="UER00325"/>
</dbReference>
<dbReference type="CDD" id="cd03411">
    <property type="entry name" value="Ferrochelatase_N"/>
    <property type="match status" value="1"/>
</dbReference>
<dbReference type="Gene3D" id="3.40.50.1400">
    <property type="match status" value="2"/>
</dbReference>
<dbReference type="PROSITE" id="PS00534">
    <property type="entry name" value="FERROCHELATASE"/>
    <property type="match status" value="1"/>
</dbReference>
<keyword evidence="12" id="KW-1185">Reference proteome</keyword>
<dbReference type="EC" id="4.98.1.1" evidence="9 10"/>
<feature type="binding site" evidence="9">
    <location>
        <position position="212"/>
    </location>
    <ligand>
        <name>Fe(2+)</name>
        <dbReference type="ChEBI" id="CHEBI:29033"/>
    </ligand>
</feature>
<dbReference type="InterPro" id="IPR033644">
    <property type="entry name" value="Ferrochelatase_C"/>
</dbReference>
<comment type="subcellular location">
    <subcellularLocation>
        <location evidence="9 10">Cytoplasm</location>
    </subcellularLocation>
</comment>
<comment type="catalytic activity">
    <reaction evidence="8">
        <text>Fe-coproporphyrin III + 2 H(+) = coproporphyrin III + Fe(2+)</text>
        <dbReference type="Rhea" id="RHEA:49572"/>
        <dbReference type="ChEBI" id="CHEBI:15378"/>
        <dbReference type="ChEBI" id="CHEBI:29033"/>
        <dbReference type="ChEBI" id="CHEBI:68438"/>
        <dbReference type="ChEBI" id="CHEBI:131725"/>
        <dbReference type="EC" id="4.99.1.9"/>
    </reaction>
    <physiologicalReaction direction="right-to-left" evidence="8">
        <dbReference type="Rhea" id="RHEA:49574"/>
    </physiologicalReaction>
</comment>
<protein>
    <recommendedName>
        <fullName evidence="9 10">Ferrochelatase</fullName>
        <ecNumber evidence="9 10">4.98.1.1</ecNumber>
    </recommendedName>
    <alternativeName>
        <fullName evidence="9">Heme synthase</fullName>
    </alternativeName>
    <alternativeName>
        <fullName evidence="9">Protoheme ferro-lyase</fullName>
    </alternativeName>
</protein>
<comment type="similarity">
    <text evidence="1 9 10">Belongs to the ferrochelatase family.</text>
</comment>
<evidence type="ECO:0000256" key="10">
    <source>
        <dbReference type="RuleBase" id="RU000607"/>
    </source>
</evidence>
<evidence type="ECO:0000256" key="2">
    <source>
        <dbReference type="ARBA" id="ARBA00022490"/>
    </source>
</evidence>
<evidence type="ECO:0000313" key="11">
    <source>
        <dbReference type="EMBL" id="TDQ51380.1"/>
    </source>
</evidence>
<dbReference type="InterPro" id="IPR019772">
    <property type="entry name" value="Ferrochelatase_AS"/>
</dbReference>
<accession>A0A4R6UVL4</accession>
<dbReference type="GO" id="GO:0004325">
    <property type="term" value="F:ferrochelatase activity"/>
    <property type="evidence" value="ECO:0007669"/>
    <property type="project" value="UniProtKB-UniRule"/>
</dbReference>
<evidence type="ECO:0000256" key="5">
    <source>
        <dbReference type="ARBA" id="ARBA00023133"/>
    </source>
</evidence>
<proteinExistence type="inferred from homology"/>
<dbReference type="PANTHER" id="PTHR11108:SF1">
    <property type="entry name" value="FERROCHELATASE, MITOCHONDRIAL"/>
    <property type="match status" value="1"/>
</dbReference>
<dbReference type="InterPro" id="IPR033659">
    <property type="entry name" value="Ferrochelatase_N"/>
</dbReference>
<feature type="binding site" evidence="9">
    <location>
        <position position="293"/>
    </location>
    <ligand>
        <name>Fe(2+)</name>
        <dbReference type="ChEBI" id="CHEBI:29033"/>
    </ligand>
</feature>
<dbReference type="InterPro" id="IPR001015">
    <property type="entry name" value="Ferrochelatase"/>
</dbReference>
<evidence type="ECO:0000256" key="6">
    <source>
        <dbReference type="ARBA" id="ARBA00023239"/>
    </source>
</evidence>
<dbReference type="GO" id="GO:0046872">
    <property type="term" value="F:metal ion binding"/>
    <property type="evidence" value="ECO:0007669"/>
    <property type="project" value="UniProtKB-KW"/>
</dbReference>
<dbReference type="FunFam" id="3.40.50.1400:FF:000002">
    <property type="entry name" value="Ferrochelatase"/>
    <property type="match status" value="1"/>
</dbReference>
<keyword evidence="7 9" id="KW-0627">Porphyrin biosynthesis</keyword>
<dbReference type="CDD" id="cd00419">
    <property type="entry name" value="Ferrochelatase_C"/>
    <property type="match status" value="1"/>
</dbReference>
<sequence>MSKEILVSELSTKGADSAPFGILLVNLGSPDAPTPAGVRKYLAEFLSDPRVVSIPKWIWLPILHGIVLRTRPKRVAHAYATIWRNESPLIEITRAQAAKLRAAVQEAFGEYIPVEIGMRYGNPSLTAGLMALRKAKVGRVVVLPLYPQYSVSTTATVIDRIGELLRQCWHAPNLRYVPAYYQHPPYIQALADSVRKHWQQKGRAEHFLMSFHGLPKRHSRRGDPYEAQCFRTAELLAKELALTSDDWSMAFQSRFGREEWLQPYLEPHVRQLAAKGVKTVDVICPGFSADCLETLEEIAIRTAEVFTAAGGQEFRYISALNDDDRHIAMMVQLIQTETAGWRS</sequence>
<evidence type="ECO:0000256" key="7">
    <source>
        <dbReference type="ARBA" id="ARBA00023244"/>
    </source>
</evidence>